<dbReference type="GO" id="GO:0016747">
    <property type="term" value="F:acyltransferase activity, transferring groups other than amino-acyl groups"/>
    <property type="evidence" value="ECO:0007669"/>
    <property type="project" value="InterPro"/>
</dbReference>
<name>A0A1Y6K4I3_9CHLR</name>
<dbReference type="KEGG" id="abat:CFX1CAM_1391"/>
<evidence type="ECO:0000259" key="1">
    <source>
        <dbReference type="Pfam" id="PF00108"/>
    </source>
</evidence>
<organism evidence="3 4">
    <name type="scientific">Candidatus Brevifilum fermentans</name>
    <dbReference type="NCBI Taxonomy" id="1986204"/>
    <lineage>
        <taxon>Bacteria</taxon>
        <taxon>Bacillati</taxon>
        <taxon>Chloroflexota</taxon>
        <taxon>Anaerolineae</taxon>
        <taxon>Anaerolineales</taxon>
        <taxon>Anaerolineaceae</taxon>
        <taxon>Candidatus Brevifilum</taxon>
    </lineage>
</organism>
<dbReference type="InterPro" id="IPR020616">
    <property type="entry name" value="Thiolase_N"/>
</dbReference>
<feature type="domain" description="Thiolase C-terminal" evidence="2">
    <location>
        <begin position="238"/>
        <end position="382"/>
    </location>
</feature>
<reference evidence="4" key="1">
    <citation type="submission" date="2017-05" db="EMBL/GenBank/DDBJ databases">
        <authorList>
            <person name="Kirkegaard R."/>
            <person name="Mcilroy J S."/>
        </authorList>
    </citation>
    <scope>NUCLEOTIDE SEQUENCE [LARGE SCALE GENOMIC DNA]</scope>
</reference>
<dbReference type="EMBL" id="LT859958">
    <property type="protein sequence ID" value="SMX54456.1"/>
    <property type="molecule type" value="Genomic_DNA"/>
</dbReference>
<dbReference type="RefSeq" id="WP_087862298.1">
    <property type="nucleotide sequence ID" value="NZ_LT859958.1"/>
</dbReference>
<dbReference type="InterPro" id="IPR002155">
    <property type="entry name" value="Thiolase"/>
</dbReference>
<dbReference type="InterPro" id="IPR055140">
    <property type="entry name" value="Thiolase_C_2"/>
</dbReference>
<dbReference type="InterPro" id="IPR016039">
    <property type="entry name" value="Thiolase-like"/>
</dbReference>
<feature type="domain" description="Thiolase N-terminal" evidence="1">
    <location>
        <begin position="6"/>
        <end position="221"/>
    </location>
</feature>
<dbReference type="SUPFAM" id="SSF53901">
    <property type="entry name" value="Thiolase-like"/>
    <property type="match status" value="1"/>
</dbReference>
<evidence type="ECO:0000313" key="3">
    <source>
        <dbReference type="EMBL" id="SMX54456.1"/>
    </source>
</evidence>
<evidence type="ECO:0000313" key="4">
    <source>
        <dbReference type="Proteomes" id="UP000195514"/>
    </source>
</evidence>
<evidence type="ECO:0008006" key="5">
    <source>
        <dbReference type="Google" id="ProtNLM"/>
    </source>
</evidence>
<dbReference type="Pfam" id="PF00108">
    <property type="entry name" value="Thiolase_N"/>
    <property type="match status" value="1"/>
</dbReference>
<dbReference type="OrthoDB" id="9785768at2"/>
<protein>
    <recommendedName>
        <fullName evidence="5">Acetyl-CoA acetyltransferase</fullName>
    </recommendedName>
</protein>
<dbReference type="PIRSF" id="PIRSF000429">
    <property type="entry name" value="Ac-CoA_Ac_transf"/>
    <property type="match status" value="1"/>
</dbReference>
<dbReference type="PANTHER" id="PTHR42870">
    <property type="entry name" value="ACETYL-COA C-ACETYLTRANSFERASE"/>
    <property type="match status" value="1"/>
</dbReference>
<evidence type="ECO:0000259" key="2">
    <source>
        <dbReference type="Pfam" id="PF22691"/>
    </source>
</evidence>
<keyword evidence="4" id="KW-1185">Reference proteome</keyword>
<dbReference type="CDD" id="cd00829">
    <property type="entry name" value="SCP-x_thiolase"/>
    <property type="match status" value="1"/>
</dbReference>
<dbReference type="Proteomes" id="UP000195514">
    <property type="component" value="Chromosome I"/>
</dbReference>
<dbReference type="Pfam" id="PF22691">
    <property type="entry name" value="Thiolase_C_1"/>
    <property type="match status" value="1"/>
</dbReference>
<dbReference type="AlphaFoldDB" id="A0A1Y6K4I3"/>
<proteinExistence type="predicted"/>
<dbReference type="NCBIfam" id="NF004720">
    <property type="entry name" value="PRK06064.1"/>
    <property type="match status" value="1"/>
</dbReference>
<dbReference type="Gene3D" id="3.40.47.10">
    <property type="match status" value="1"/>
</dbReference>
<gene>
    <name evidence="3" type="ORF">CFX1CAM_1391</name>
</gene>
<dbReference type="PANTHER" id="PTHR42870:SF6">
    <property type="entry name" value="ACETYL-COA C-ACYLTRANSFERASE"/>
    <property type="match status" value="1"/>
</dbReference>
<accession>A0A1Y6K4I3</accession>
<sequence>MRDVAVIGIGQTKIDEHWDKSLRELAGDAALSAMIDAGVSKVDSVYVGNMLSDISNLQAHLGSLVADWIGNRFAEAVKIESACSSGSAAFRAGYLSVASGEIDCALVVGVEKMTDSPGAEITTGLATAADADWEVDHGLSFVALNALIMKRYLYEYGWEARDFAEFSINAHENAMFNPYARFHMPITESSFSKSPMICDPINLLDASPIGDGAAAAILVNADMAPANLSRIIVAGSAAATDSLAVHSRKAPLWLWAAEQSTQKAYIQAGIGPEQINVFEYHDAFTIMAALSLEAAGFAEPGRGPSLAKEGAIKVGGKIPVATFGGLKARGHPVGATGLYQIAEVILQLRGEAGQTQVPDPEFGMAQNIGGSGSNIVTHIFQRLD</sequence>